<feature type="compositionally biased region" description="Polar residues" evidence="1">
    <location>
        <begin position="1"/>
        <end position="11"/>
    </location>
</feature>
<feature type="compositionally biased region" description="Polar residues" evidence="1">
    <location>
        <begin position="203"/>
        <end position="234"/>
    </location>
</feature>
<protein>
    <submittedName>
        <fullName evidence="2">Uncharacterized protein</fullName>
    </submittedName>
</protein>
<reference evidence="2" key="2">
    <citation type="submission" date="2020-05" db="UniProtKB">
        <authorList>
            <consortium name="EnsemblMetazoa"/>
        </authorList>
    </citation>
    <scope>IDENTIFICATION</scope>
    <source>
        <strain evidence="2">maculatus3</strain>
    </source>
</reference>
<dbReference type="EnsemblMetazoa" id="AMAM009624-RA">
    <property type="protein sequence ID" value="AMAM009624-PA"/>
    <property type="gene ID" value="AMAM009624"/>
</dbReference>
<feature type="compositionally biased region" description="Gly residues" evidence="1">
    <location>
        <begin position="251"/>
        <end position="274"/>
    </location>
</feature>
<feature type="compositionally biased region" description="Low complexity" evidence="1">
    <location>
        <begin position="115"/>
        <end position="127"/>
    </location>
</feature>
<name>A0A182SMA8_9DIPT</name>
<dbReference type="VEuPathDB" id="VectorBase:AMAM009624"/>
<evidence type="ECO:0000313" key="2">
    <source>
        <dbReference type="EnsemblMetazoa" id="AMAM009624-PA"/>
    </source>
</evidence>
<feature type="compositionally biased region" description="Low complexity" evidence="1">
    <location>
        <begin position="86"/>
        <end position="99"/>
    </location>
</feature>
<proteinExistence type="predicted"/>
<keyword evidence="3" id="KW-1185">Reference proteome</keyword>
<feature type="region of interest" description="Disordered" evidence="1">
    <location>
        <begin position="1"/>
        <end position="161"/>
    </location>
</feature>
<accession>A0A182SMA8</accession>
<reference evidence="3" key="1">
    <citation type="submission" date="2013-09" db="EMBL/GenBank/DDBJ databases">
        <title>The Genome Sequence of Anopheles maculatus species B.</title>
        <authorList>
            <consortium name="The Broad Institute Genomics Platform"/>
            <person name="Neafsey D.E."/>
            <person name="Besansky N."/>
            <person name="Howell P."/>
            <person name="Walton C."/>
            <person name="Young S.K."/>
            <person name="Zeng Q."/>
            <person name="Gargeya S."/>
            <person name="Fitzgerald M."/>
            <person name="Haas B."/>
            <person name="Abouelleil A."/>
            <person name="Allen A.W."/>
            <person name="Alvarado L."/>
            <person name="Arachchi H.M."/>
            <person name="Berlin A.M."/>
            <person name="Chapman S.B."/>
            <person name="Gainer-Dewar J."/>
            <person name="Goldberg J."/>
            <person name="Griggs A."/>
            <person name="Gujja S."/>
            <person name="Hansen M."/>
            <person name="Howarth C."/>
            <person name="Imamovic A."/>
            <person name="Ireland A."/>
            <person name="Larimer J."/>
            <person name="McCowan C."/>
            <person name="Murphy C."/>
            <person name="Pearson M."/>
            <person name="Poon T.W."/>
            <person name="Priest M."/>
            <person name="Roberts A."/>
            <person name="Saif S."/>
            <person name="Shea T."/>
            <person name="Sisk P."/>
            <person name="Sykes S."/>
            <person name="Wortman J."/>
            <person name="Nusbaum C."/>
            <person name="Birren B."/>
        </authorList>
    </citation>
    <scope>NUCLEOTIDE SEQUENCE [LARGE SCALE GENOMIC DNA]</scope>
    <source>
        <strain evidence="3">maculatus3</strain>
    </source>
</reference>
<feature type="compositionally biased region" description="Polar residues" evidence="1">
    <location>
        <begin position="37"/>
        <end position="52"/>
    </location>
</feature>
<sequence>MPPPTTQSKSNVPIAPKPSQQPFANGRMAMSPPIPRSPTTYGAYNQPKSKTPPSHLPSMASMGPMFDIQMKSAAIGASGGTPSKKSPVGSSTTFSSGTVPRRKIVPTNNSTTLVPLKSSSSGSSAPSAGGGGSKLTSNSSDYITLHPQGPVAPSTPSQRPLPYSAQQAVLTQMMNNNLLARQLNGLVYPYFLQQYAQQTSGMNTPMGSGSDSVTISASPMNSSRNAVSQNSLTVTAIPPGSSVPNGRGSSTNGGSGGNGAGGPARGFGGGGGPNPGSRNSS</sequence>
<dbReference type="Proteomes" id="UP000075901">
    <property type="component" value="Unassembled WGS sequence"/>
</dbReference>
<organism evidence="2 3">
    <name type="scientific">Anopheles maculatus</name>
    <dbReference type="NCBI Taxonomy" id="74869"/>
    <lineage>
        <taxon>Eukaryota</taxon>
        <taxon>Metazoa</taxon>
        <taxon>Ecdysozoa</taxon>
        <taxon>Arthropoda</taxon>
        <taxon>Hexapoda</taxon>
        <taxon>Insecta</taxon>
        <taxon>Pterygota</taxon>
        <taxon>Neoptera</taxon>
        <taxon>Endopterygota</taxon>
        <taxon>Diptera</taxon>
        <taxon>Nematocera</taxon>
        <taxon>Culicoidea</taxon>
        <taxon>Culicidae</taxon>
        <taxon>Anophelinae</taxon>
        <taxon>Anopheles</taxon>
        <taxon>Anopheles maculatus group</taxon>
    </lineage>
</organism>
<evidence type="ECO:0000256" key="1">
    <source>
        <dbReference type="SAM" id="MobiDB-lite"/>
    </source>
</evidence>
<dbReference type="AlphaFoldDB" id="A0A182SMA8"/>
<evidence type="ECO:0000313" key="3">
    <source>
        <dbReference type="Proteomes" id="UP000075901"/>
    </source>
</evidence>
<feature type="region of interest" description="Disordered" evidence="1">
    <location>
        <begin position="203"/>
        <end position="281"/>
    </location>
</feature>